<feature type="compositionally biased region" description="Polar residues" evidence="6">
    <location>
        <begin position="959"/>
        <end position="987"/>
    </location>
</feature>
<evidence type="ECO:0000256" key="6">
    <source>
        <dbReference type="SAM" id="MobiDB-lite"/>
    </source>
</evidence>
<evidence type="ECO:0000313" key="8">
    <source>
        <dbReference type="EMBL" id="KAF4983023.1"/>
    </source>
</evidence>
<evidence type="ECO:0000256" key="1">
    <source>
        <dbReference type="ARBA" id="ARBA00005234"/>
    </source>
</evidence>
<proteinExistence type="inferred from homology"/>
<feature type="compositionally biased region" description="Basic and acidic residues" evidence="6">
    <location>
        <begin position="231"/>
        <end position="242"/>
    </location>
</feature>
<sequence length="1045" mass="116647">MPRSSMGSSLTRQLALDDPHDGRPPKRAKQSILPGVSHQHFISQTPKRPLEDVQEFPAVGSHPQIHDLTREGSQADTIEGSSVTSTSKTAAATSAQSEYRTVNNRNTIKAGRQRRKVQEPKPAFSSKDADDTQAVKHRNLAPHSTPHSGAASPDCLAPYPDDDMPLTQITSDLVSLSKRPAPEPNEPVVAKRYKTGDGTEDELSRLNTDGGRKLNNFSKLISQSSRTAKANRGDISRTEFKQIRPIPQGRDVPSRQPSFPELALAGAACGKNSLPANHHESQVRLLLEPGIARVVMNGKGATSHLSWVEVRKSTVLGVKHKSTRSPFVIVNRSAIGEASGFLALKFGSNSHAAIFLEWLADLRKNVELAEPELERSFHHTVKTAEEYDQMKHPSPRPRLEVRLPQRHANAQHNSELRDPFQGEPMKPRPMKLKDRMMNASETAEAAQPERQDVEEVIPVTRVQGPETRRTKRASPARVFRERTPDRWTLKNPGWDKDWHRSLIYPPTGRNRAIVDKDDIPRLDEGEFLNDNLISFYLRHLQIRLEKERPEISNKVHIFNTFFFEKLRSNRGKINYDGVKAWTARIDLLSYDYIVVPVNENAHWYLAIIYNAPRLLPSPEKKDLPSERETVLVEDTAAASPLKRSPLETNKTTISLDEDDPNPTGNGSADDLSTKASAKKSDLPIKTSKRKSTGGNQKFSIEQPRIITLDSLGSAHSPTCKCLRDYLVEEARHKKGVEITEPPGGMTARGIPEQDNYCDCGVFILGYMEHFLKNPDEAVRKLLHKEETRWDIRPSEIRAKVRDLLFTLQKKQHELLEEEKERKRMRRRDAASSSQVAPSSPYTPSEGPQTPRVTQDAKSPLPNGVKTPRVEAPEQSHTISHYFPVISSDKPAQPCTPPRGPEPKLIKPLDDDSVHDAGTSSSGEIYHSARSSPVSNGPQMPVDLTTEQKLSFDTRPHGGKQSTPEFVKKMSSSPKQLTADHTPSTAKRYSSPDIAIVVPRANSSAKVVQRHVVDLDPQVRESIESDRPSRRGPQYGGVDRSIDLTS</sequence>
<dbReference type="Pfam" id="PF25424">
    <property type="entry name" value="PH_35"/>
    <property type="match status" value="1"/>
</dbReference>
<dbReference type="Pfam" id="PF02902">
    <property type="entry name" value="Peptidase_C48"/>
    <property type="match status" value="1"/>
</dbReference>
<gene>
    <name evidence="8" type="ORF">FZEAL_1468</name>
</gene>
<dbReference type="Gene3D" id="3.40.395.10">
    <property type="entry name" value="Adenoviral Proteinase, Chain A"/>
    <property type="match status" value="1"/>
</dbReference>
<keyword evidence="3" id="KW-0645">Protease</keyword>
<feature type="compositionally biased region" description="Polar residues" evidence="6">
    <location>
        <begin position="841"/>
        <end position="856"/>
    </location>
</feature>
<dbReference type="GO" id="GO:0005634">
    <property type="term" value="C:nucleus"/>
    <property type="evidence" value="ECO:0007669"/>
    <property type="project" value="TreeGrafter"/>
</dbReference>
<reference evidence="8" key="1">
    <citation type="journal article" date="2020" name="BMC Genomics">
        <title>Correction to: Identification and distribution of gene clusters required for synthesis of sphingolipid metabolism inhibitors in diverse species of the filamentous fungus Fusarium.</title>
        <authorList>
            <person name="Kim H.S."/>
            <person name="Lohmar J.M."/>
            <person name="Busman M."/>
            <person name="Brown D.W."/>
            <person name="Naumann T.A."/>
            <person name="Divon H.H."/>
            <person name="Lysoe E."/>
            <person name="Uhlig S."/>
            <person name="Proctor R.H."/>
        </authorList>
    </citation>
    <scope>NUCLEOTIDE SEQUENCE</scope>
    <source>
        <strain evidence="8">NRRL 22465</strain>
    </source>
</reference>
<comment type="similarity">
    <text evidence="1">Belongs to the peptidase C48 family.</text>
</comment>
<feature type="compositionally biased region" description="Basic and acidic residues" evidence="6">
    <location>
        <begin position="1017"/>
        <end position="1028"/>
    </location>
</feature>
<dbReference type="GO" id="GO:0070139">
    <property type="term" value="F:SUMO-specific endopeptidase activity"/>
    <property type="evidence" value="ECO:0007669"/>
    <property type="project" value="TreeGrafter"/>
</dbReference>
<dbReference type="EMBL" id="JABEYC010000087">
    <property type="protein sequence ID" value="KAF4983023.1"/>
    <property type="molecule type" value="Genomic_DNA"/>
</dbReference>
<evidence type="ECO:0000256" key="4">
    <source>
        <dbReference type="ARBA" id="ARBA00022786"/>
    </source>
</evidence>
<evidence type="ECO:0000313" key="9">
    <source>
        <dbReference type="Proteomes" id="UP000635477"/>
    </source>
</evidence>
<dbReference type="AlphaFoldDB" id="A0A8H4USM0"/>
<feature type="compositionally biased region" description="Polar residues" evidence="6">
    <location>
        <begin position="1"/>
        <end position="12"/>
    </location>
</feature>
<feature type="region of interest" description="Disordered" evidence="6">
    <location>
        <begin position="1"/>
        <end position="134"/>
    </location>
</feature>
<keyword evidence="4" id="KW-0833">Ubl conjugation pathway</keyword>
<dbReference type="OrthoDB" id="442460at2759"/>
<feature type="compositionally biased region" description="Low complexity" evidence="6">
    <location>
        <begin position="830"/>
        <end position="839"/>
    </location>
</feature>
<feature type="region of interest" description="Disordered" evidence="6">
    <location>
        <begin position="1017"/>
        <end position="1045"/>
    </location>
</feature>
<dbReference type="PANTHER" id="PTHR46896">
    <property type="entry name" value="SENTRIN-SPECIFIC PROTEASE"/>
    <property type="match status" value="1"/>
</dbReference>
<protein>
    <recommendedName>
        <fullName evidence="7">Ubiquitin-like protease family profile domain-containing protein</fullName>
    </recommendedName>
</protein>
<keyword evidence="5" id="KW-0378">Hydrolase</keyword>
<keyword evidence="9" id="KW-1185">Reference proteome</keyword>
<evidence type="ECO:0000259" key="7">
    <source>
        <dbReference type="PROSITE" id="PS50600"/>
    </source>
</evidence>
<feature type="region of interest" description="Disordered" evidence="6">
    <location>
        <begin position="817"/>
        <end position="988"/>
    </location>
</feature>
<feature type="compositionally biased region" description="Basic and acidic residues" evidence="6">
    <location>
        <begin position="15"/>
        <end position="24"/>
    </location>
</feature>
<reference evidence="8" key="2">
    <citation type="submission" date="2020-05" db="EMBL/GenBank/DDBJ databases">
        <authorList>
            <person name="Kim H.-S."/>
            <person name="Proctor R.H."/>
            <person name="Brown D.W."/>
        </authorList>
    </citation>
    <scope>NUCLEOTIDE SEQUENCE</scope>
    <source>
        <strain evidence="8">NRRL 22465</strain>
    </source>
</reference>
<evidence type="ECO:0000256" key="3">
    <source>
        <dbReference type="ARBA" id="ARBA00022670"/>
    </source>
</evidence>
<organism evidence="8 9">
    <name type="scientific">Fusarium zealandicum</name>
    <dbReference type="NCBI Taxonomy" id="1053134"/>
    <lineage>
        <taxon>Eukaryota</taxon>
        <taxon>Fungi</taxon>
        <taxon>Dikarya</taxon>
        <taxon>Ascomycota</taxon>
        <taxon>Pezizomycotina</taxon>
        <taxon>Sordariomycetes</taxon>
        <taxon>Hypocreomycetidae</taxon>
        <taxon>Hypocreales</taxon>
        <taxon>Nectriaceae</taxon>
        <taxon>Fusarium</taxon>
        <taxon>Fusarium staphyleae species complex</taxon>
    </lineage>
</organism>
<feature type="domain" description="Ubiquitin-like protease family profile" evidence="7">
    <location>
        <begin position="512"/>
        <end position="770"/>
    </location>
</feature>
<evidence type="ECO:0000256" key="5">
    <source>
        <dbReference type="ARBA" id="ARBA00022801"/>
    </source>
</evidence>
<dbReference type="GO" id="GO:0006508">
    <property type="term" value="P:proteolysis"/>
    <property type="evidence" value="ECO:0007669"/>
    <property type="project" value="UniProtKB-KW"/>
</dbReference>
<accession>A0A8H4USM0</accession>
<dbReference type="InterPro" id="IPR057501">
    <property type="entry name" value="DeUb_enz_PH"/>
</dbReference>
<dbReference type="GO" id="GO:0005737">
    <property type="term" value="C:cytoplasm"/>
    <property type="evidence" value="ECO:0007669"/>
    <property type="project" value="TreeGrafter"/>
</dbReference>
<name>A0A8H4USM0_9HYPO</name>
<dbReference type="SUPFAM" id="SSF54001">
    <property type="entry name" value="Cysteine proteinases"/>
    <property type="match status" value="1"/>
</dbReference>
<dbReference type="PROSITE" id="PS50600">
    <property type="entry name" value="ULP_PROTEASE"/>
    <property type="match status" value="1"/>
</dbReference>
<dbReference type="Proteomes" id="UP000635477">
    <property type="component" value="Unassembled WGS sequence"/>
</dbReference>
<feature type="region of interest" description="Disordered" evidence="6">
    <location>
        <begin position="634"/>
        <end position="698"/>
    </location>
</feature>
<feature type="region of interest" description="Disordered" evidence="6">
    <location>
        <begin position="408"/>
        <end position="427"/>
    </location>
</feature>
<dbReference type="InterPro" id="IPR003653">
    <property type="entry name" value="Peptidase_C48_C"/>
</dbReference>
<comment type="caution">
    <text evidence="8">The sequence shown here is derived from an EMBL/GenBank/DDBJ whole genome shotgun (WGS) entry which is preliminary data.</text>
</comment>
<evidence type="ECO:0000256" key="2">
    <source>
        <dbReference type="ARBA" id="ARBA00022553"/>
    </source>
</evidence>
<feature type="compositionally biased region" description="Basic and acidic residues" evidence="6">
    <location>
        <begin position="900"/>
        <end position="914"/>
    </location>
</feature>
<dbReference type="InterPro" id="IPR038765">
    <property type="entry name" value="Papain-like_cys_pep_sf"/>
</dbReference>
<dbReference type="GO" id="GO:0016926">
    <property type="term" value="P:protein desumoylation"/>
    <property type="evidence" value="ECO:0007669"/>
    <property type="project" value="TreeGrafter"/>
</dbReference>
<feature type="compositionally biased region" description="Polar residues" evidence="6">
    <location>
        <begin position="98"/>
        <end position="107"/>
    </location>
</feature>
<keyword evidence="2" id="KW-0597">Phosphoprotein</keyword>
<feature type="compositionally biased region" description="Polar residues" evidence="6">
    <location>
        <begin position="71"/>
        <end position="80"/>
    </location>
</feature>
<dbReference type="PANTHER" id="PTHR46896:SF3">
    <property type="entry name" value="FI06413P-RELATED"/>
    <property type="match status" value="1"/>
</dbReference>
<feature type="region of interest" description="Disordered" evidence="6">
    <location>
        <begin position="223"/>
        <end position="256"/>
    </location>
</feature>
<feature type="compositionally biased region" description="Low complexity" evidence="6">
    <location>
        <begin position="81"/>
        <end position="97"/>
    </location>
</feature>
<dbReference type="InterPro" id="IPR051947">
    <property type="entry name" value="Sentrin-specific_protease"/>
</dbReference>
<feature type="compositionally biased region" description="Polar residues" evidence="6">
    <location>
        <begin position="917"/>
        <end position="937"/>
    </location>
</feature>